<keyword evidence="1" id="KW-0472">Membrane</keyword>
<name>X1JNY9_9ZZZZ</name>
<accession>X1JNY9</accession>
<protein>
    <submittedName>
        <fullName evidence="2">Uncharacterized protein</fullName>
    </submittedName>
</protein>
<feature type="transmembrane region" description="Helical" evidence="1">
    <location>
        <begin position="12"/>
        <end position="37"/>
    </location>
</feature>
<dbReference type="AlphaFoldDB" id="X1JNY9"/>
<evidence type="ECO:0000256" key="1">
    <source>
        <dbReference type="SAM" id="Phobius"/>
    </source>
</evidence>
<proteinExistence type="predicted"/>
<evidence type="ECO:0000313" key="2">
    <source>
        <dbReference type="EMBL" id="GAH71498.1"/>
    </source>
</evidence>
<feature type="non-terminal residue" evidence="2">
    <location>
        <position position="1"/>
    </location>
</feature>
<keyword evidence="1" id="KW-1133">Transmembrane helix</keyword>
<organism evidence="2">
    <name type="scientific">marine sediment metagenome</name>
    <dbReference type="NCBI Taxonomy" id="412755"/>
    <lineage>
        <taxon>unclassified sequences</taxon>
        <taxon>metagenomes</taxon>
        <taxon>ecological metagenomes</taxon>
    </lineage>
</organism>
<gene>
    <name evidence="2" type="ORF">S03H2_49322</name>
</gene>
<sequence>GVLTVARLVLGWIPIIGLVFDWIIGILGLVLWIVLMIQAGTGKMWKLPWVGNWAERQASKAS</sequence>
<reference evidence="2" key="1">
    <citation type="journal article" date="2014" name="Front. Microbiol.">
        <title>High frequency of phylogenetically diverse reductive dehalogenase-homologous genes in deep subseafloor sedimentary metagenomes.</title>
        <authorList>
            <person name="Kawai M."/>
            <person name="Futagami T."/>
            <person name="Toyoda A."/>
            <person name="Takaki Y."/>
            <person name="Nishi S."/>
            <person name="Hori S."/>
            <person name="Arai W."/>
            <person name="Tsubouchi T."/>
            <person name="Morono Y."/>
            <person name="Uchiyama I."/>
            <person name="Ito T."/>
            <person name="Fujiyama A."/>
            <person name="Inagaki F."/>
            <person name="Takami H."/>
        </authorList>
    </citation>
    <scope>NUCLEOTIDE SEQUENCE</scope>
    <source>
        <strain evidence="2">Expedition CK06-06</strain>
    </source>
</reference>
<dbReference type="EMBL" id="BARU01031158">
    <property type="protein sequence ID" value="GAH71498.1"/>
    <property type="molecule type" value="Genomic_DNA"/>
</dbReference>
<comment type="caution">
    <text evidence="2">The sequence shown here is derived from an EMBL/GenBank/DDBJ whole genome shotgun (WGS) entry which is preliminary data.</text>
</comment>
<keyword evidence="1" id="KW-0812">Transmembrane</keyword>